<evidence type="ECO:0000259" key="5">
    <source>
        <dbReference type="Pfam" id="PF02737"/>
    </source>
</evidence>
<comment type="similarity">
    <text evidence="2">Belongs to the 3-hydroxyacyl-CoA dehydrogenase family.</text>
</comment>
<evidence type="ECO:0000256" key="2">
    <source>
        <dbReference type="ARBA" id="ARBA00009463"/>
    </source>
</evidence>
<dbReference type="SUPFAM" id="SSF48179">
    <property type="entry name" value="6-phosphogluconate dehydrogenase C-terminal domain-like"/>
    <property type="match status" value="1"/>
</dbReference>
<comment type="caution">
    <text evidence="6">The sequence shown here is derived from an EMBL/GenBank/DDBJ whole genome shotgun (WGS) entry which is preliminary data.</text>
</comment>
<dbReference type="EMBL" id="JBJHQH010000012">
    <property type="protein sequence ID" value="MFK9093090.1"/>
    <property type="molecule type" value="Genomic_DNA"/>
</dbReference>
<dbReference type="Gene3D" id="1.10.1040.10">
    <property type="entry name" value="N-(1-d-carboxylethyl)-l-norvaline Dehydrogenase, domain 2"/>
    <property type="match status" value="1"/>
</dbReference>
<evidence type="ECO:0000313" key="7">
    <source>
        <dbReference type="Proteomes" id="UP001623041"/>
    </source>
</evidence>
<dbReference type="Proteomes" id="UP001623041">
    <property type="component" value="Unassembled WGS sequence"/>
</dbReference>
<keyword evidence="7" id="KW-1185">Reference proteome</keyword>
<dbReference type="PIRSF" id="PIRSF000105">
    <property type="entry name" value="HCDH"/>
    <property type="match status" value="1"/>
</dbReference>
<dbReference type="GO" id="GO:0003857">
    <property type="term" value="F:(3S)-3-hydroxyacyl-CoA dehydrogenase (NAD+) activity"/>
    <property type="evidence" value="ECO:0007669"/>
    <property type="project" value="UniProtKB-EC"/>
</dbReference>
<reference evidence="6 7" key="1">
    <citation type="submission" date="2024-11" db="EMBL/GenBank/DDBJ databases">
        <authorList>
            <person name="Lucas J.A."/>
        </authorList>
    </citation>
    <scope>NUCLEOTIDE SEQUENCE [LARGE SCALE GENOMIC DNA]</scope>
    <source>
        <strain evidence="6 7">Z 5.4</strain>
    </source>
</reference>
<dbReference type="InterPro" id="IPR006176">
    <property type="entry name" value="3-OHacyl-CoA_DH_NAD-bd"/>
</dbReference>
<comment type="pathway">
    <text evidence="1">Lipid metabolism; butanoate metabolism.</text>
</comment>
<proteinExistence type="inferred from homology"/>
<dbReference type="Pfam" id="PF00725">
    <property type="entry name" value="3HCDH"/>
    <property type="match status" value="1"/>
</dbReference>
<dbReference type="RefSeq" id="WP_406581639.1">
    <property type="nucleotide sequence ID" value="NZ_JBJHQH010000012.1"/>
</dbReference>
<name>A0ABW8RLK6_9BACI</name>
<evidence type="ECO:0000259" key="4">
    <source>
        <dbReference type="Pfam" id="PF00725"/>
    </source>
</evidence>
<dbReference type="Pfam" id="PF02737">
    <property type="entry name" value="3HCDH_N"/>
    <property type="match status" value="1"/>
</dbReference>
<dbReference type="InterPro" id="IPR022694">
    <property type="entry name" value="3-OHacyl-CoA_DH"/>
</dbReference>
<evidence type="ECO:0000256" key="1">
    <source>
        <dbReference type="ARBA" id="ARBA00005086"/>
    </source>
</evidence>
<dbReference type="InterPro" id="IPR008927">
    <property type="entry name" value="6-PGluconate_DH-like_C_sf"/>
</dbReference>
<dbReference type="InterPro" id="IPR013328">
    <property type="entry name" value="6PGD_dom2"/>
</dbReference>
<keyword evidence="3 6" id="KW-0560">Oxidoreductase</keyword>
<sequence>MFNRIAVIGAGIMGNGIAQVIGTAGIHVNLYDIHQESLDKASSTIEKNVDLMIQQSVLAKEEKPLILKRISYTTDLQECLSQCDMVIEVVPEILELKQTLYRQIEKNVKDHVIIASNTSAIPLTELTQYAKIPDRFIITHFMNPAPLIPLVEIITQEQTNADAIDQTIQFIKRIGKSPVRLKREIPGAVVNRLQAALLREAFHLVEQDIVSLQEIDQIIKDGPGFRWAFIGPMQMVDLGGLDTWKRIMDHLSPELEDSKTCSSLVQELVENGRLGTKTGKGIYDYDDELIEQITFERDQDFIKLLKARNPVNSC</sequence>
<protein>
    <submittedName>
        <fullName evidence="6">3-hydroxyacyl-CoA dehydrogenase family protein</fullName>
        <ecNumber evidence="6">1.1.1.35</ecNumber>
    </submittedName>
</protein>
<organism evidence="6 7">
    <name type="scientific">Bacillus salipaludis</name>
    <dbReference type="NCBI Taxonomy" id="2547811"/>
    <lineage>
        <taxon>Bacteria</taxon>
        <taxon>Bacillati</taxon>
        <taxon>Bacillota</taxon>
        <taxon>Bacilli</taxon>
        <taxon>Bacillales</taxon>
        <taxon>Bacillaceae</taxon>
        <taxon>Bacillus</taxon>
    </lineage>
</organism>
<dbReference type="EC" id="1.1.1.35" evidence="6"/>
<accession>A0ABW8RLK6</accession>
<feature type="domain" description="3-hydroxyacyl-CoA dehydrogenase C-terminal" evidence="4">
    <location>
        <begin position="187"/>
        <end position="285"/>
    </location>
</feature>
<dbReference type="InterPro" id="IPR036291">
    <property type="entry name" value="NAD(P)-bd_dom_sf"/>
</dbReference>
<dbReference type="PANTHER" id="PTHR48075:SF5">
    <property type="entry name" value="3-HYDROXYBUTYRYL-COA DEHYDROGENASE"/>
    <property type="match status" value="1"/>
</dbReference>
<gene>
    <name evidence="6" type="ORF">ACJEBI_16595</name>
</gene>
<dbReference type="PANTHER" id="PTHR48075">
    <property type="entry name" value="3-HYDROXYACYL-COA DEHYDROGENASE FAMILY PROTEIN"/>
    <property type="match status" value="1"/>
</dbReference>
<evidence type="ECO:0000313" key="6">
    <source>
        <dbReference type="EMBL" id="MFK9093090.1"/>
    </source>
</evidence>
<dbReference type="SUPFAM" id="SSF51735">
    <property type="entry name" value="NAD(P)-binding Rossmann-fold domains"/>
    <property type="match status" value="1"/>
</dbReference>
<feature type="domain" description="3-hydroxyacyl-CoA dehydrogenase NAD binding" evidence="5">
    <location>
        <begin position="5"/>
        <end position="182"/>
    </location>
</feature>
<evidence type="ECO:0000256" key="3">
    <source>
        <dbReference type="ARBA" id="ARBA00023002"/>
    </source>
</evidence>
<dbReference type="InterPro" id="IPR006108">
    <property type="entry name" value="3HC_DH_C"/>
</dbReference>
<dbReference type="Gene3D" id="3.40.50.720">
    <property type="entry name" value="NAD(P)-binding Rossmann-like Domain"/>
    <property type="match status" value="1"/>
</dbReference>